<dbReference type="RefSeq" id="WP_080176017.1">
    <property type="nucleotide sequence ID" value="NZ_AP024856.1"/>
</dbReference>
<dbReference type="AlphaFoldDB" id="A0A1T4UIH7"/>
<keyword evidence="3" id="KW-0479">Metal-binding</keyword>
<dbReference type="GO" id="GO:0046872">
    <property type="term" value="F:metal ion binding"/>
    <property type="evidence" value="ECO:0007669"/>
    <property type="project" value="UniProtKB-KW"/>
</dbReference>
<dbReference type="InterPro" id="IPR013785">
    <property type="entry name" value="Aldolase_TIM"/>
</dbReference>
<dbReference type="CDD" id="cd01335">
    <property type="entry name" value="Radical_SAM"/>
    <property type="match status" value="1"/>
</dbReference>
<dbReference type="InterPro" id="IPR058240">
    <property type="entry name" value="rSAM_sf"/>
</dbReference>
<name>A0A1T4UIH7_9GAMM</name>
<dbReference type="OrthoDB" id="9792276at2"/>
<dbReference type="SFLD" id="SFLDG01067">
    <property type="entry name" value="SPASM/twitch_domain_containing"/>
    <property type="match status" value="1"/>
</dbReference>
<evidence type="ECO:0000256" key="5">
    <source>
        <dbReference type="ARBA" id="ARBA00023014"/>
    </source>
</evidence>
<evidence type="ECO:0000256" key="4">
    <source>
        <dbReference type="ARBA" id="ARBA00023004"/>
    </source>
</evidence>
<proteinExistence type="predicted"/>
<keyword evidence="2" id="KW-0949">S-adenosyl-L-methionine</keyword>
<dbReference type="GO" id="GO:0003824">
    <property type="term" value="F:catalytic activity"/>
    <property type="evidence" value="ECO:0007669"/>
    <property type="project" value="InterPro"/>
</dbReference>
<evidence type="ECO:0000313" key="8">
    <source>
        <dbReference type="Proteomes" id="UP000191116"/>
    </source>
</evidence>
<dbReference type="PANTHER" id="PTHR11228">
    <property type="entry name" value="RADICAL SAM DOMAIN PROTEIN"/>
    <property type="match status" value="1"/>
</dbReference>
<keyword evidence="4" id="KW-0408">Iron</keyword>
<keyword evidence="5" id="KW-0411">Iron-sulfur</keyword>
<feature type="domain" description="Radical SAM core" evidence="6">
    <location>
        <begin position="71"/>
        <end position="290"/>
    </location>
</feature>
<sequence length="379" mass="43536">MYIINGRIILKIGKINSVLYNPDRYKLLHIKNKLADMIIDGKELPKRVLDFVGCNVEIQTLDNYLSNNPIKVGVDSIYIDLTNACNLTCKGCYSYQKQQKKNISINDLNAINSIHVEGRTNLVLLGGEPLLFPKKKIYPYIKNWSDKFNDITIFTNSIYFDDQWASFFSELSISVRFTLYSLDRNKHDSYVGLVGGYDSVFDAINLAKKYHLDYKVNVILNEDEYLDFNGDLLGFDIEKKHLSIDLIRPNSNYEMNQYSQVKVKKDGITRPLKNKSFKRAIRDTRYHSCYTGKLSISVEGEVSHCPWNKIQSTGNIKTLDSQKVIEAWSKPLAESYSYCEECEFNFLCFDCTDLNTTSGTKVKRPITCSYNPLIGEMSC</sequence>
<protein>
    <submittedName>
        <fullName evidence="7">Molybdenum cofactor biosynthesis protein A</fullName>
    </submittedName>
</protein>
<dbReference type="Pfam" id="PF04055">
    <property type="entry name" value="Radical_SAM"/>
    <property type="match status" value="1"/>
</dbReference>
<accession>A0A1T4UIH7</accession>
<dbReference type="EMBL" id="FUWP01000024">
    <property type="protein sequence ID" value="SKA52494.1"/>
    <property type="molecule type" value="Genomic_DNA"/>
</dbReference>
<dbReference type="GO" id="GO:0051536">
    <property type="term" value="F:iron-sulfur cluster binding"/>
    <property type="evidence" value="ECO:0007669"/>
    <property type="project" value="UniProtKB-KW"/>
</dbReference>
<dbReference type="SUPFAM" id="SSF102114">
    <property type="entry name" value="Radical SAM enzymes"/>
    <property type="match status" value="1"/>
</dbReference>
<gene>
    <name evidence="7" type="ORF">CZ814_03302</name>
</gene>
<evidence type="ECO:0000256" key="2">
    <source>
        <dbReference type="ARBA" id="ARBA00022691"/>
    </source>
</evidence>
<dbReference type="SFLD" id="SFLDS00029">
    <property type="entry name" value="Radical_SAM"/>
    <property type="match status" value="1"/>
</dbReference>
<evidence type="ECO:0000259" key="6">
    <source>
        <dbReference type="PROSITE" id="PS51918"/>
    </source>
</evidence>
<dbReference type="InterPro" id="IPR007197">
    <property type="entry name" value="rSAM"/>
</dbReference>
<comment type="cofactor">
    <cofactor evidence="1">
        <name>[4Fe-4S] cluster</name>
        <dbReference type="ChEBI" id="CHEBI:49883"/>
    </cofactor>
</comment>
<evidence type="ECO:0000313" key="7">
    <source>
        <dbReference type="EMBL" id="SKA52494.1"/>
    </source>
</evidence>
<evidence type="ECO:0000256" key="3">
    <source>
        <dbReference type="ARBA" id="ARBA00022723"/>
    </source>
</evidence>
<organism evidence="7 8">
    <name type="scientific">Photobacterium toruni</name>
    <dbReference type="NCBI Taxonomy" id="1935446"/>
    <lineage>
        <taxon>Bacteria</taxon>
        <taxon>Pseudomonadati</taxon>
        <taxon>Pseudomonadota</taxon>
        <taxon>Gammaproteobacteria</taxon>
        <taxon>Vibrionales</taxon>
        <taxon>Vibrionaceae</taxon>
        <taxon>Photobacterium</taxon>
    </lineage>
</organism>
<evidence type="ECO:0000256" key="1">
    <source>
        <dbReference type="ARBA" id="ARBA00001966"/>
    </source>
</evidence>
<dbReference type="PROSITE" id="PS51918">
    <property type="entry name" value="RADICAL_SAM"/>
    <property type="match status" value="1"/>
</dbReference>
<dbReference type="PANTHER" id="PTHR11228:SF7">
    <property type="entry name" value="PQQA PEPTIDE CYCLASE"/>
    <property type="match status" value="1"/>
</dbReference>
<dbReference type="Gene3D" id="3.20.20.70">
    <property type="entry name" value="Aldolase class I"/>
    <property type="match status" value="1"/>
</dbReference>
<reference evidence="7 8" key="1">
    <citation type="submission" date="2017-02" db="EMBL/GenBank/DDBJ databases">
        <authorList>
            <person name="Peterson S.W."/>
        </authorList>
    </citation>
    <scope>NUCLEOTIDE SEQUENCE [LARGE SCALE GENOMIC DNA]</scope>
    <source>
        <strain evidence="7 8">CECT 9189</strain>
    </source>
</reference>
<dbReference type="InterPro" id="IPR050377">
    <property type="entry name" value="Radical_SAM_PqqE_MftC-like"/>
</dbReference>
<dbReference type="Proteomes" id="UP000191116">
    <property type="component" value="Unassembled WGS sequence"/>
</dbReference>